<accession>A0A1H8QS33</accession>
<dbReference type="Pfam" id="PF13452">
    <property type="entry name" value="FAS1_DH_region"/>
    <property type="match status" value="1"/>
</dbReference>
<keyword evidence="3" id="KW-1185">Reference proteome</keyword>
<organism evidence="2 3">
    <name type="scientific">Trujillonella endophytica</name>
    <dbReference type="NCBI Taxonomy" id="673521"/>
    <lineage>
        <taxon>Bacteria</taxon>
        <taxon>Bacillati</taxon>
        <taxon>Actinomycetota</taxon>
        <taxon>Actinomycetes</taxon>
        <taxon>Geodermatophilales</taxon>
        <taxon>Geodermatophilaceae</taxon>
        <taxon>Trujillonella</taxon>
    </lineage>
</organism>
<reference evidence="3" key="1">
    <citation type="submission" date="2016-10" db="EMBL/GenBank/DDBJ databases">
        <authorList>
            <person name="Varghese N."/>
            <person name="Submissions S."/>
        </authorList>
    </citation>
    <scope>NUCLEOTIDE SEQUENCE [LARGE SCALE GENOMIC DNA]</scope>
    <source>
        <strain evidence="3">DSM 45413</strain>
    </source>
</reference>
<dbReference type="AlphaFoldDB" id="A0A1H8QS33"/>
<gene>
    <name evidence="2" type="ORF">SAMN05660991_00772</name>
</gene>
<dbReference type="Proteomes" id="UP000198960">
    <property type="component" value="Unassembled WGS sequence"/>
</dbReference>
<evidence type="ECO:0000313" key="2">
    <source>
        <dbReference type="EMBL" id="SEO57079.1"/>
    </source>
</evidence>
<proteinExistence type="predicted"/>
<sequence length="286" mass="31304">MSDHDDDAAAADWTTWTGRSSTSTAHLHPDQANRMAVTLDRPPTFVAGQALPPAWHWLYFHDFVESSRLGPDGHPARGIVMPPVPLERRMWAAGDLRFHEPLRLGETATRVSTISDITAKSGRSGPLYFVTVEHELRVGDRLAVAETQKIVYRELTAETGGAAAPAPVDPEFSRTWQFASTALFRYSALTFNSHRIHYDVEYARDVEGYPGLVVHGPLLATLLADLAESQGDRLAALDYRARSPLFSPDAFTVNGRRAGTAATLWATSGSGSLAMEATATYRQEAQ</sequence>
<dbReference type="Gene3D" id="3.10.129.10">
    <property type="entry name" value="Hotdog Thioesterase"/>
    <property type="match status" value="2"/>
</dbReference>
<dbReference type="EMBL" id="FOEE01000002">
    <property type="protein sequence ID" value="SEO57079.1"/>
    <property type="molecule type" value="Genomic_DNA"/>
</dbReference>
<feature type="domain" description="FAS1-like dehydratase" evidence="1">
    <location>
        <begin position="81"/>
        <end position="137"/>
    </location>
</feature>
<name>A0A1H8QS33_9ACTN</name>
<protein>
    <submittedName>
        <fullName evidence="2">3-methylfumaryl-CoA hydratase</fullName>
    </submittedName>
</protein>
<dbReference type="GO" id="GO:0019171">
    <property type="term" value="F:(3R)-hydroxyacyl-[acyl-carrier-protein] dehydratase activity"/>
    <property type="evidence" value="ECO:0007669"/>
    <property type="project" value="TreeGrafter"/>
</dbReference>
<dbReference type="PANTHER" id="PTHR28152">
    <property type="entry name" value="HYDROXYACYL-THIOESTER DEHYDRATASE TYPE 2, MITOCHONDRIAL"/>
    <property type="match status" value="1"/>
</dbReference>
<evidence type="ECO:0000313" key="3">
    <source>
        <dbReference type="Proteomes" id="UP000198960"/>
    </source>
</evidence>
<evidence type="ECO:0000259" key="1">
    <source>
        <dbReference type="Pfam" id="PF13452"/>
    </source>
</evidence>
<dbReference type="PANTHER" id="PTHR28152:SF1">
    <property type="entry name" value="HYDROXYACYL-THIOESTER DEHYDRATASE TYPE 2, MITOCHONDRIAL"/>
    <property type="match status" value="1"/>
</dbReference>
<dbReference type="InterPro" id="IPR039569">
    <property type="entry name" value="FAS1-like_DH_region"/>
</dbReference>
<dbReference type="InterPro" id="IPR029069">
    <property type="entry name" value="HotDog_dom_sf"/>
</dbReference>
<dbReference type="RefSeq" id="WP_211435476.1">
    <property type="nucleotide sequence ID" value="NZ_FOEE01000002.1"/>
</dbReference>
<dbReference type="SUPFAM" id="SSF54637">
    <property type="entry name" value="Thioesterase/thiol ester dehydrase-isomerase"/>
    <property type="match status" value="2"/>
</dbReference>
<dbReference type="InterPro" id="IPR052741">
    <property type="entry name" value="Mitochondrial_HTD2"/>
</dbReference>
<dbReference type="STRING" id="673521.SAMN05660991_00772"/>